<dbReference type="EMBL" id="FNGX01000002">
    <property type="protein sequence ID" value="SDL50801.1"/>
    <property type="molecule type" value="Genomic_DNA"/>
</dbReference>
<accession>A0A1G9KM51</accession>
<dbReference type="Pfam" id="PF11311">
    <property type="entry name" value="DUF3114"/>
    <property type="match status" value="1"/>
</dbReference>
<evidence type="ECO:0000313" key="2">
    <source>
        <dbReference type="Proteomes" id="UP000183162"/>
    </source>
</evidence>
<proteinExistence type="predicted"/>
<protein>
    <recommendedName>
        <fullName evidence="3">DUF3114 domain-containing protein</fullName>
    </recommendedName>
</protein>
<organism evidence="1 2">
    <name type="scientific">Streptococcus equinus</name>
    <name type="common">Streptococcus bovis</name>
    <dbReference type="NCBI Taxonomy" id="1335"/>
    <lineage>
        <taxon>Bacteria</taxon>
        <taxon>Bacillati</taxon>
        <taxon>Bacillota</taxon>
        <taxon>Bacilli</taxon>
        <taxon>Lactobacillales</taxon>
        <taxon>Streptococcaceae</taxon>
        <taxon>Streptococcus</taxon>
    </lineage>
</organism>
<dbReference type="RefSeq" id="WP_074566751.1">
    <property type="nucleotide sequence ID" value="NZ_FNGX01000002.1"/>
</dbReference>
<dbReference type="InterPro" id="IPR021462">
    <property type="entry name" value="DUF3114"/>
</dbReference>
<sequence>MKIGDKEFFLFWENSRAIMTQHQARQMLTELMKIAQMPLELTGEVAQTRKLVNQFSDDLAPDDPFWSELARLVQLAFPGESMAEDTLLAHQVHQFRYVISAYQAQWVREYYPAKNDWTSLLAFLKGKKERRFWRKNFDFDVTESARLHNKATRRPILGFELPVNFKILMAFHSEFILDSNGHFANEIDPQGQTHNGIINGASFNYANQNNQRHYELDVAAIKQHDPLFRKHILANRGNAFVAPLWVRRPWHSDWQRSYFNRKGVYSKNGKSSYRRSLALRRVFLKELKSMNKL</sequence>
<gene>
    <name evidence="1" type="ORF">SAMN05216400_0896</name>
</gene>
<evidence type="ECO:0008006" key="3">
    <source>
        <dbReference type="Google" id="ProtNLM"/>
    </source>
</evidence>
<name>A0A1G9KM51_STREI</name>
<evidence type="ECO:0000313" key="1">
    <source>
        <dbReference type="EMBL" id="SDL50801.1"/>
    </source>
</evidence>
<reference evidence="1 2" key="1">
    <citation type="submission" date="2016-10" db="EMBL/GenBank/DDBJ databases">
        <authorList>
            <person name="de Groot N.N."/>
        </authorList>
    </citation>
    <scope>NUCLEOTIDE SEQUENCE [LARGE SCALE GENOMIC DNA]</scope>
    <source>
        <strain evidence="1 2">Sb09</strain>
    </source>
</reference>
<dbReference type="AlphaFoldDB" id="A0A1G9KM51"/>
<dbReference type="Proteomes" id="UP000183162">
    <property type="component" value="Unassembled WGS sequence"/>
</dbReference>
<dbReference type="OrthoDB" id="2231884at2"/>